<proteinExistence type="predicted"/>
<dbReference type="Proteomes" id="UP000287352">
    <property type="component" value="Unassembled WGS sequence"/>
</dbReference>
<reference evidence="2" key="1">
    <citation type="submission" date="2018-12" db="EMBL/GenBank/DDBJ databases">
        <title>Tengunoibacter tsumagoiensis gen. nov., sp. nov., Dictyobacter kobayashii sp. nov., D. alpinus sp. nov., and D. joshuensis sp. nov. and description of Dictyobacteraceae fam. nov. within the order Ktedonobacterales isolated from Tengu-no-mugimeshi.</title>
        <authorList>
            <person name="Wang C.M."/>
            <person name="Zheng Y."/>
            <person name="Sakai Y."/>
            <person name="Toyoda A."/>
            <person name="Minakuchi Y."/>
            <person name="Abe K."/>
            <person name="Yokota A."/>
            <person name="Yabe S."/>
        </authorList>
    </citation>
    <scope>NUCLEOTIDE SEQUENCE [LARGE SCALE GENOMIC DNA]</scope>
    <source>
        <strain evidence="2">Uno3</strain>
    </source>
</reference>
<organism evidence="1 2">
    <name type="scientific">Tengunoibacter tsumagoiensis</name>
    <dbReference type="NCBI Taxonomy" id="2014871"/>
    <lineage>
        <taxon>Bacteria</taxon>
        <taxon>Bacillati</taxon>
        <taxon>Chloroflexota</taxon>
        <taxon>Ktedonobacteria</taxon>
        <taxon>Ktedonobacterales</taxon>
        <taxon>Dictyobacteraceae</taxon>
        <taxon>Tengunoibacter</taxon>
    </lineage>
</organism>
<evidence type="ECO:0000313" key="2">
    <source>
        <dbReference type="Proteomes" id="UP000287352"/>
    </source>
</evidence>
<name>A0A401ZYZ9_9CHLR</name>
<protein>
    <submittedName>
        <fullName evidence="1">Uncharacterized protein</fullName>
    </submittedName>
</protein>
<dbReference type="EMBL" id="BIFR01000001">
    <property type="protein sequence ID" value="GCE12070.1"/>
    <property type="molecule type" value="Genomic_DNA"/>
</dbReference>
<keyword evidence="2" id="KW-1185">Reference proteome</keyword>
<dbReference type="AlphaFoldDB" id="A0A401ZYZ9"/>
<gene>
    <name evidence="1" type="ORF">KTT_19290</name>
</gene>
<evidence type="ECO:0000313" key="1">
    <source>
        <dbReference type="EMBL" id="GCE12070.1"/>
    </source>
</evidence>
<comment type="caution">
    <text evidence="1">The sequence shown here is derived from an EMBL/GenBank/DDBJ whole genome shotgun (WGS) entry which is preliminary data.</text>
</comment>
<sequence>MTLRVDLMRPGLDLSGIVMLLYPYAHFCATISLVDEKEIASCPKTQSWNHPQSSQKSLQGLH</sequence>
<accession>A0A401ZYZ9</accession>